<dbReference type="Proteomes" id="UP000474967">
    <property type="component" value="Unassembled WGS sequence"/>
</dbReference>
<name>A0A6L9Y2W6_9MICO</name>
<sequence>MTNEIGLHDCTPAIIGLYSIGYDHGRQSMLPELERAQDDRDALYERCYNPGSKLADVRLRRMRAAAEEYWAEFVAQAAAEQAATEGRDE</sequence>
<gene>
    <name evidence="1" type="ORF">G3T36_17290</name>
</gene>
<comment type="caution">
    <text evidence="1">The sequence shown here is derived from an EMBL/GenBank/DDBJ whole genome shotgun (WGS) entry which is preliminary data.</text>
</comment>
<accession>A0A6L9Y2W6</accession>
<protein>
    <submittedName>
        <fullName evidence="1">Uncharacterized protein</fullName>
    </submittedName>
</protein>
<reference evidence="1 2" key="1">
    <citation type="journal article" date="2014" name="J. Microbiol.">
        <title>Diaminobutyricibacter tongyongensis gen. nov., sp. nov. and Homoserinibacter gongjuensis gen. nov., sp. nov. belong to the family Microbacteriaceae.</title>
        <authorList>
            <person name="Kim S.J."/>
            <person name="Ahn J.H."/>
            <person name="Weon H.Y."/>
            <person name="Hamada M."/>
            <person name="Suzuki K."/>
            <person name="Kwon S.W."/>
        </authorList>
    </citation>
    <scope>NUCLEOTIDE SEQUENCE [LARGE SCALE GENOMIC DNA]</scope>
    <source>
        <strain evidence="1 2">NBRC 108724</strain>
    </source>
</reference>
<organism evidence="1 2">
    <name type="scientific">Leifsonia tongyongensis</name>
    <dbReference type="NCBI Taxonomy" id="1268043"/>
    <lineage>
        <taxon>Bacteria</taxon>
        <taxon>Bacillati</taxon>
        <taxon>Actinomycetota</taxon>
        <taxon>Actinomycetes</taxon>
        <taxon>Micrococcales</taxon>
        <taxon>Microbacteriaceae</taxon>
        <taxon>Leifsonia</taxon>
    </lineage>
</organism>
<dbReference type="RefSeq" id="WP_163291080.1">
    <property type="nucleotide sequence ID" value="NZ_JAAGWY010000004.1"/>
</dbReference>
<dbReference type="EMBL" id="JAAGWY010000004">
    <property type="protein sequence ID" value="NEN07614.1"/>
    <property type="molecule type" value="Genomic_DNA"/>
</dbReference>
<evidence type="ECO:0000313" key="1">
    <source>
        <dbReference type="EMBL" id="NEN07614.1"/>
    </source>
</evidence>
<keyword evidence="2" id="KW-1185">Reference proteome</keyword>
<proteinExistence type="predicted"/>
<dbReference type="AlphaFoldDB" id="A0A6L9Y2W6"/>
<evidence type="ECO:0000313" key="2">
    <source>
        <dbReference type="Proteomes" id="UP000474967"/>
    </source>
</evidence>